<evidence type="ECO:0000313" key="2">
    <source>
        <dbReference type="EMBL" id="KAB0344487.1"/>
    </source>
</evidence>
<gene>
    <name evidence="2" type="ORF">FD754_021413</name>
</gene>
<evidence type="ECO:0000313" key="3">
    <source>
        <dbReference type="Proteomes" id="UP000326458"/>
    </source>
</evidence>
<evidence type="ECO:0008006" key="4">
    <source>
        <dbReference type="Google" id="ProtNLM"/>
    </source>
</evidence>
<feature type="chain" id="PRO_5024279480" description="MHC class I antigen" evidence="1">
    <location>
        <begin position="26"/>
        <end position="39"/>
    </location>
</feature>
<proteinExistence type="predicted"/>
<keyword evidence="3" id="KW-1185">Reference proteome</keyword>
<name>A0A5N3V5N5_MUNMU</name>
<sequence>MASAGHLVTWLLWGGLLELRAGGHTADTPHPRLRLAHKG</sequence>
<dbReference type="EMBL" id="VCEA01000003">
    <property type="protein sequence ID" value="KAB0344487.1"/>
    <property type="molecule type" value="Genomic_DNA"/>
</dbReference>
<evidence type="ECO:0000256" key="1">
    <source>
        <dbReference type="SAM" id="SignalP"/>
    </source>
</evidence>
<accession>A0A5N3V5N5</accession>
<protein>
    <recommendedName>
        <fullName evidence="4">MHC class I antigen</fullName>
    </recommendedName>
</protein>
<organism evidence="2 3">
    <name type="scientific">Muntiacus muntjak</name>
    <name type="common">Barking deer</name>
    <name type="synonym">Indian muntjac</name>
    <dbReference type="NCBI Taxonomy" id="9888"/>
    <lineage>
        <taxon>Eukaryota</taxon>
        <taxon>Metazoa</taxon>
        <taxon>Chordata</taxon>
        <taxon>Craniata</taxon>
        <taxon>Vertebrata</taxon>
        <taxon>Euteleostomi</taxon>
        <taxon>Mammalia</taxon>
        <taxon>Eutheria</taxon>
        <taxon>Laurasiatheria</taxon>
        <taxon>Artiodactyla</taxon>
        <taxon>Ruminantia</taxon>
        <taxon>Pecora</taxon>
        <taxon>Cervidae</taxon>
        <taxon>Muntiacinae</taxon>
        <taxon>Muntiacus</taxon>
    </lineage>
</organism>
<reference evidence="2 3" key="1">
    <citation type="submission" date="2019-06" db="EMBL/GenBank/DDBJ databases">
        <title>Discovery of a novel chromosome fission-fusion reversal in muntjac.</title>
        <authorList>
            <person name="Mudd A.B."/>
            <person name="Bredeson J.V."/>
            <person name="Baum R."/>
            <person name="Hockemeyer D."/>
            <person name="Rokhsar D.S."/>
        </authorList>
    </citation>
    <scope>NUCLEOTIDE SEQUENCE [LARGE SCALE GENOMIC DNA]</scope>
    <source>
        <strain evidence="2">UTSW_UCB_Mm</strain>
        <tissue evidence="2">Fibroblast cell line</tissue>
    </source>
</reference>
<feature type="signal peptide" evidence="1">
    <location>
        <begin position="1"/>
        <end position="25"/>
    </location>
</feature>
<comment type="caution">
    <text evidence="2">The sequence shown here is derived from an EMBL/GenBank/DDBJ whole genome shotgun (WGS) entry which is preliminary data.</text>
</comment>
<dbReference type="Proteomes" id="UP000326458">
    <property type="component" value="Unassembled WGS sequence"/>
</dbReference>
<keyword evidence="1" id="KW-0732">Signal</keyword>
<dbReference type="AlphaFoldDB" id="A0A5N3V5N5"/>